<name>A0A164P944_9CRUS</name>
<organism evidence="2 3">
    <name type="scientific">Daphnia magna</name>
    <dbReference type="NCBI Taxonomy" id="35525"/>
    <lineage>
        <taxon>Eukaryota</taxon>
        <taxon>Metazoa</taxon>
        <taxon>Ecdysozoa</taxon>
        <taxon>Arthropoda</taxon>
        <taxon>Crustacea</taxon>
        <taxon>Branchiopoda</taxon>
        <taxon>Diplostraca</taxon>
        <taxon>Cladocera</taxon>
        <taxon>Anomopoda</taxon>
        <taxon>Daphniidae</taxon>
        <taxon>Daphnia</taxon>
    </lineage>
</organism>
<feature type="compositionally biased region" description="Polar residues" evidence="1">
    <location>
        <begin position="147"/>
        <end position="159"/>
    </location>
</feature>
<gene>
    <name evidence="2" type="ORF">APZ42_029867</name>
</gene>
<evidence type="ECO:0000256" key="1">
    <source>
        <dbReference type="SAM" id="MobiDB-lite"/>
    </source>
</evidence>
<keyword evidence="3" id="KW-1185">Reference proteome</keyword>
<dbReference type="OrthoDB" id="10067100at2759"/>
<evidence type="ECO:0000313" key="3">
    <source>
        <dbReference type="Proteomes" id="UP000076858"/>
    </source>
</evidence>
<dbReference type="Proteomes" id="UP000076858">
    <property type="component" value="Unassembled WGS sequence"/>
</dbReference>
<protein>
    <recommendedName>
        <fullName evidence="4">Reverse transcriptase domain-containing protein</fullName>
    </recommendedName>
</protein>
<evidence type="ECO:0008006" key="4">
    <source>
        <dbReference type="Google" id="ProtNLM"/>
    </source>
</evidence>
<reference evidence="2 3" key="1">
    <citation type="submission" date="2016-03" db="EMBL/GenBank/DDBJ databases">
        <title>EvidentialGene: Evidence-directed Construction of Genes on Genomes.</title>
        <authorList>
            <person name="Gilbert D.G."/>
            <person name="Choi J.-H."/>
            <person name="Mockaitis K."/>
            <person name="Colbourne J."/>
            <person name="Pfrender M."/>
        </authorList>
    </citation>
    <scope>NUCLEOTIDE SEQUENCE [LARGE SCALE GENOMIC DNA]</scope>
    <source>
        <strain evidence="2 3">Xinb3</strain>
        <tissue evidence="2">Complete organism</tissue>
    </source>
</reference>
<evidence type="ECO:0000313" key="2">
    <source>
        <dbReference type="EMBL" id="KZS06625.1"/>
    </source>
</evidence>
<accession>A0A164P944</accession>
<dbReference type="EMBL" id="LRGB01002664">
    <property type="protein sequence ID" value="KZS06625.1"/>
    <property type="molecule type" value="Genomic_DNA"/>
</dbReference>
<proteinExistence type="predicted"/>
<dbReference type="AlphaFoldDB" id="A0A164P944"/>
<feature type="region of interest" description="Disordered" evidence="1">
    <location>
        <begin position="124"/>
        <end position="161"/>
    </location>
</feature>
<dbReference type="PANTHER" id="PTHR19446">
    <property type="entry name" value="REVERSE TRANSCRIPTASES"/>
    <property type="match status" value="1"/>
</dbReference>
<comment type="caution">
    <text evidence="2">The sequence shown here is derived from an EMBL/GenBank/DDBJ whole genome shotgun (WGS) entry which is preliminary data.</text>
</comment>
<sequence>MGQSLKSQFLCQTENLTRTIGSIHRHLETAHTLRLVKYWEYGVCGFAGDDPTLKEHYQRLHSNQNSSPSIQFAGISSIDGCNRDSSAAVISLEEVAATEDERVELSVVEIPAIEEFPADWLPKAQILQDPSPEQSRGNPDKRKRNQNRQMQKARQQNKQKAYEARKIQRLFNFYPKRDVREVLESCRSPPYDGTVQVAEEYLKWTYNRLRPSSQQCQSARELYDTCHWSQPSEDQMSFLNRAPTQQELEASLRRATNTSPGVDGLEYRHLRAIDPNCILLEMVCKMVWKLGIPNCWKTSRTVPIFKKRYTSDYSNFRPISLLPTIYKLFSGVISQRITEDLGWLSPEQKGFLQGGPWYSGTYTALTNGCRGDKDQTKAHVYSMAVHVQRVWGLTPF</sequence>
<dbReference type="STRING" id="35525.A0A164P944"/>